<feature type="coiled-coil region" evidence="1">
    <location>
        <begin position="33"/>
        <end position="60"/>
    </location>
</feature>
<gene>
    <name evidence="3" type="ORF">AK812_SmicGene17624</name>
</gene>
<evidence type="ECO:0000313" key="3">
    <source>
        <dbReference type="EMBL" id="OLP99771.1"/>
    </source>
</evidence>
<name>A0A1Q9DX82_SYMMI</name>
<accession>A0A1Q9DX82</accession>
<feature type="region of interest" description="Disordered" evidence="2">
    <location>
        <begin position="315"/>
        <end position="410"/>
    </location>
</feature>
<evidence type="ECO:0000256" key="1">
    <source>
        <dbReference type="SAM" id="Coils"/>
    </source>
</evidence>
<feature type="compositionally biased region" description="Low complexity" evidence="2">
    <location>
        <begin position="278"/>
        <end position="292"/>
    </location>
</feature>
<evidence type="ECO:0000256" key="2">
    <source>
        <dbReference type="SAM" id="MobiDB-lite"/>
    </source>
</evidence>
<dbReference type="EMBL" id="LSRX01000350">
    <property type="protein sequence ID" value="OLP99771.1"/>
    <property type="molecule type" value="Genomic_DNA"/>
</dbReference>
<dbReference type="Proteomes" id="UP000186817">
    <property type="component" value="Unassembled WGS sequence"/>
</dbReference>
<protein>
    <submittedName>
        <fullName evidence="3">Uncharacterized protein</fullName>
    </submittedName>
</protein>
<reference evidence="3 4" key="1">
    <citation type="submission" date="2016-02" db="EMBL/GenBank/DDBJ databases">
        <title>Genome analysis of coral dinoflagellate symbionts highlights evolutionary adaptations to a symbiotic lifestyle.</title>
        <authorList>
            <person name="Aranda M."/>
            <person name="Li Y."/>
            <person name="Liew Y.J."/>
            <person name="Baumgarten S."/>
            <person name="Simakov O."/>
            <person name="Wilson M."/>
            <person name="Piel J."/>
            <person name="Ashoor H."/>
            <person name="Bougouffa S."/>
            <person name="Bajic V.B."/>
            <person name="Ryu T."/>
            <person name="Ravasi T."/>
            <person name="Bayer T."/>
            <person name="Micklem G."/>
            <person name="Kim H."/>
            <person name="Bhak J."/>
            <person name="Lajeunesse T.C."/>
            <person name="Voolstra C.R."/>
        </authorList>
    </citation>
    <scope>NUCLEOTIDE SEQUENCE [LARGE SCALE GENOMIC DNA]</scope>
    <source>
        <strain evidence="3 4">CCMP2467</strain>
    </source>
</reference>
<keyword evidence="1" id="KW-0175">Coiled coil</keyword>
<evidence type="ECO:0000313" key="4">
    <source>
        <dbReference type="Proteomes" id="UP000186817"/>
    </source>
</evidence>
<proteinExistence type="predicted"/>
<comment type="caution">
    <text evidence="3">The sequence shown here is derived from an EMBL/GenBank/DDBJ whole genome shotgun (WGS) entry which is preliminary data.</text>
</comment>
<dbReference type="AlphaFoldDB" id="A0A1Q9DX82"/>
<feature type="compositionally biased region" description="Basic and acidic residues" evidence="2">
    <location>
        <begin position="342"/>
        <end position="365"/>
    </location>
</feature>
<dbReference type="OrthoDB" id="10349767at2759"/>
<keyword evidence="4" id="KW-1185">Reference proteome</keyword>
<feature type="region of interest" description="Disordered" evidence="2">
    <location>
        <begin position="256"/>
        <end position="296"/>
    </location>
</feature>
<organism evidence="3 4">
    <name type="scientific">Symbiodinium microadriaticum</name>
    <name type="common">Dinoflagellate</name>
    <name type="synonym">Zooxanthella microadriatica</name>
    <dbReference type="NCBI Taxonomy" id="2951"/>
    <lineage>
        <taxon>Eukaryota</taxon>
        <taxon>Sar</taxon>
        <taxon>Alveolata</taxon>
        <taxon>Dinophyceae</taxon>
        <taxon>Suessiales</taxon>
        <taxon>Symbiodiniaceae</taxon>
        <taxon>Symbiodinium</taxon>
    </lineage>
</organism>
<sequence length="485" mass="54342">MPSEHTPEWSKIRALKAKIQTGRCTASGGRVGRELTEEELEDCRERLAQLEQKRDQGIHDRRVARETLDNTEQFKEGQRKFAQVNSRLNTVIAPSGSSAHHRLLAKEVAKREREEQKQRLLLQQGIVPKEGDFYVGTVLIKADALDQVEELRDRDLEAEFSLTGLQCRLVQISGLSGIVHLLAPDLAVLKGKRQDLAHYHLKLQAFHKDVFYENLAWKEGSPAHLDGEGKKLPKHASLRLVVPDLVRIALAKLPRSAPPGLTEPQLGEAKKDDPSTPEPTTEQVEPTAVEPTAVEPKELWEMEVHERVVQRRTGGRRFPGLVPGPPQGLAVREGGPLPHRSGLLEEERHQRPEPKDLEPVEKDPADTVMEPAAEEPADTVMEPPRPLDSSDSQGDAAGPVPGLRTTDKGDGWRELRARTLEEYTADLEIIKLRLNDGTIDKVSLRWSPTRWTQEVYHINTQQKLALKIAKRSVLPRDALVQVHVA</sequence>